<dbReference type="Proteomes" id="UP000314986">
    <property type="component" value="Unassembled WGS sequence"/>
</dbReference>
<keyword evidence="2" id="KW-1185">Reference proteome</keyword>
<reference evidence="2" key="1">
    <citation type="journal article" date="2006" name="Science">
        <title>Ancient noncoding elements conserved in the human genome.</title>
        <authorList>
            <person name="Venkatesh B."/>
            <person name="Kirkness E.F."/>
            <person name="Loh Y.H."/>
            <person name="Halpern A.L."/>
            <person name="Lee A.P."/>
            <person name="Johnson J."/>
            <person name="Dandona N."/>
            <person name="Viswanathan L.D."/>
            <person name="Tay A."/>
            <person name="Venter J.C."/>
            <person name="Strausberg R.L."/>
            <person name="Brenner S."/>
        </authorList>
    </citation>
    <scope>NUCLEOTIDE SEQUENCE [LARGE SCALE GENOMIC DNA]</scope>
</reference>
<reference evidence="2" key="3">
    <citation type="journal article" date="2014" name="Nature">
        <title>Elephant shark genome provides unique insights into gnathostome evolution.</title>
        <authorList>
            <consortium name="International Elephant Shark Genome Sequencing Consortium"/>
            <person name="Venkatesh B."/>
            <person name="Lee A.P."/>
            <person name="Ravi V."/>
            <person name="Maurya A.K."/>
            <person name="Lian M.M."/>
            <person name="Swann J.B."/>
            <person name="Ohta Y."/>
            <person name="Flajnik M.F."/>
            <person name="Sutoh Y."/>
            <person name="Kasahara M."/>
            <person name="Hoon S."/>
            <person name="Gangu V."/>
            <person name="Roy S.W."/>
            <person name="Irimia M."/>
            <person name="Korzh V."/>
            <person name="Kondrychyn I."/>
            <person name="Lim Z.W."/>
            <person name="Tay B.H."/>
            <person name="Tohari S."/>
            <person name="Kong K.W."/>
            <person name="Ho S."/>
            <person name="Lorente-Galdos B."/>
            <person name="Quilez J."/>
            <person name="Marques-Bonet T."/>
            <person name="Raney B.J."/>
            <person name="Ingham P.W."/>
            <person name="Tay A."/>
            <person name="Hillier L.W."/>
            <person name="Minx P."/>
            <person name="Boehm T."/>
            <person name="Wilson R.K."/>
            <person name="Brenner S."/>
            <person name="Warren W.C."/>
        </authorList>
    </citation>
    <scope>NUCLEOTIDE SEQUENCE [LARGE SCALE GENOMIC DNA]</scope>
</reference>
<reference evidence="2" key="2">
    <citation type="journal article" date="2007" name="PLoS Biol.">
        <title>Survey sequencing and comparative analysis of the elephant shark (Callorhinchus milii) genome.</title>
        <authorList>
            <person name="Venkatesh B."/>
            <person name="Kirkness E.F."/>
            <person name="Loh Y.H."/>
            <person name="Halpern A.L."/>
            <person name="Lee A.P."/>
            <person name="Johnson J."/>
            <person name="Dandona N."/>
            <person name="Viswanathan L.D."/>
            <person name="Tay A."/>
            <person name="Venter J.C."/>
            <person name="Strausberg R.L."/>
            <person name="Brenner S."/>
        </authorList>
    </citation>
    <scope>NUCLEOTIDE SEQUENCE [LARGE SCALE GENOMIC DNA]</scope>
</reference>
<dbReference type="AlphaFoldDB" id="A0A4W3J6B9"/>
<sequence length="65" mass="7734">RRSHSSRQSEDVTINSCLKSTNDSREYQESNNYNISFCLYHSNSYEICLIFWNQIIISRRKNGIL</sequence>
<dbReference type="InParanoid" id="A0A4W3J6B9"/>
<accession>A0A4W3J6B9</accession>
<reference evidence="1" key="5">
    <citation type="submission" date="2025-09" db="UniProtKB">
        <authorList>
            <consortium name="Ensembl"/>
        </authorList>
    </citation>
    <scope>IDENTIFICATION</scope>
</reference>
<proteinExistence type="predicted"/>
<evidence type="ECO:0000313" key="2">
    <source>
        <dbReference type="Proteomes" id="UP000314986"/>
    </source>
</evidence>
<organism evidence="1 2">
    <name type="scientific">Callorhinchus milii</name>
    <name type="common">Ghost shark</name>
    <dbReference type="NCBI Taxonomy" id="7868"/>
    <lineage>
        <taxon>Eukaryota</taxon>
        <taxon>Metazoa</taxon>
        <taxon>Chordata</taxon>
        <taxon>Craniata</taxon>
        <taxon>Vertebrata</taxon>
        <taxon>Chondrichthyes</taxon>
        <taxon>Holocephali</taxon>
        <taxon>Chimaeriformes</taxon>
        <taxon>Callorhinchidae</taxon>
        <taxon>Callorhinchus</taxon>
    </lineage>
</organism>
<protein>
    <submittedName>
        <fullName evidence="1">Uncharacterized protein</fullName>
    </submittedName>
</protein>
<reference evidence="1" key="4">
    <citation type="submission" date="2025-08" db="UniProtKB">
        <authorList>
            <consortium name="Ensembl"/>
        </authorList>
    </citation>
    <scope>IDENTIFICATION</scope>
</reference>
<dbReference type="Ensembl" id="ENSCMIT00000039266.1">
    <property type="protein sequence ID" value="ENSCMIP00000038714.1"/>
    <property type="gene ID" value="ENSCMIG00000016244.1"/>
</dbReference>
<evidence type="ECO:0000313" key="1">
    <source>
        <dbReference type="Ensembl" id="ENSCMIP00000038714.1"/>
    </source>
</evidence>
<name>A0A4W3J6B9_CALMI</name>